<comment type="caution">
    <text evidence="1">The sequence shown here is derived from an EMBL/GenBank/DDBJ whole genome shotgun (WGS) entry which is preliminary data.</text>
</comment>
<evidence type="ECO:0000313" key="2">
    <source>
        <dbReference type="Proteomes" id="UP000001861"/>
    </source>
</evidence>
<gene>
    <name evidence="1" type="ORF">CC1G_15198</name>
</gene>
<evidence type="ECO:0000313" key="1">
    <source>
        <dbReference type="EMBL" id="EFI27069.1"/>
    </source>
</evidence>
<reference evidence="1 2" key="1">
    <citation type="journal article" date="2010" name="Proc. Natl. Acad. Sci. U.S.A.">
        <title>Insights into evolution of multicellular fungi from the assembled chromosomes of the mushroom Coprinopsis cinerea (Coprinus cinereus).</title>
        <authorList>
            <person name="Stajich J.E."/>
            <person name="Wilke S.K."/>
            <person name="Ahren D."/>
            <person name="Au C.H."/>
            <person name="Birren B.W."/>
            <person name="Borodovsky M."/>
            <person name="Burns C."/>
            <person name="Canback B."/>
            <person name="Casselton L.A."/>
            <person name="Cheng C.K."/>
            <person name="Deng J."/>
            <person name="Dietrich F.S."/>
            <person name="Fargo D.C."/>
            <person name="Farman M.L."/>
            <person name="Gathman A.C."/>
            <person name="Goldberg J."/>
            <person name="Guigo R."/>
            <person name="Hoegger P.J."/>
            <person name="Hooker J.B."/>
            <person name="Huggins A."/>
            <person name="James T.Y."/>
            <person name="Kamada T."/>
            <person name="Kilaru S."/>
            <person name="Kodira C."/>
            <person name="Kues U."/>
            <person name="Kupfer D."/>
            <person name="Kwan H.S."/>
            <person name="Lomsadze A."/>
            <person name="Li W."/>
            <person name="Lilly W.W."/>
            <person name="Ma L.J."/>
            <person name="Mackey A.J."/>
            <person name="Manning G."/>
            <person name="Martin F."/>
            <person name="Muraguchi H."/>
            <person name="Natvig D.O."/>
            <person name="Palmerini H."/>
            <person name="Ramesh M.A."/>
            <person name="Rehmeyer C.J."/>
            <person name="Roe B.A."/>
            <person name="Shenoy N."/>
            <person name="Stanke M."/>
            <person name="Ter-Hovhannisyan V."/>
            <person name="Tunlid A."/>
            <person name="Velagapudi R."/>
            <person name="Vision T.J."/>
            <person name="Zeng Q."/>
            <person name="Zolan M.E."/>
            <person name="Pukkila P.J."/>
        </authorList>
    </citation>
    <scope>NUCLEOTIDE SEQUENCE [LARGE SCALE GENOMIC DNA]</scope>
    <source>
        <strain evidence="2">Okayama-7 / 130 / ATCC MYA-4618 / FGSC 9003</strain>
    </source>
</reference>
<dbReference type="Proteomes" id="UP000001861">
    <property type="component" value="Unassembled WGS sequence"/>
</dbReference>
<keyword evidence="2" id="KW-1185">Reference proteome</keyword>
<dbReference type="HOGENOM" id="CLU_2346611_0_0_1"/>
<proteinExistence type="predicted"/>
<dbReference type="InParanoid" id="D6RPR2"/>
<protein>
    <submittedName>
        <fullName evidence="1">Uncharacterized protein</fullName>
    </submittedName>
</protein>
<dbReference type="VEuPathDB" id="FungiDB:CC1G_15198"/>
<dbReference type="GeneID" id="9379065"/>
<dbReference type="KEGG" id="cci:CC1G_15198"/>
<sequence>MYDVVFVFILPFALNRQVFDEISTPRMAWSIFISARMTVPYRGVRLYTAGTVAEDLDPRLGDPIPQAALFATIVTRIQTAAWASLVLCSLPISVDRD</sequence>
<dbReference type="EMBL" id="AACS02000009">
    <property type="protein sequence ID" value="EFI27069.1"/>
    <property type="molecule type" value="Genomic_DNA"/>
</dbReference>
<organism evidence="1 2">
    <name type="scientific">Coprinopsis cinerea (strain Okayama-7 / 130 / ATCC MYA-4618 / FGSC 9003)</name>
    <name type="common">Inky cap fungus</name>
    <name type="synonym">Hormographiella aspergillata</name>
    <dbReference type="NCBI Taxonomy" id="240176"/>
    <lineage>
        <taxon>Eukaryota</taxon>
        <taxon>Fungi</taxon>
        <taxon>Dikarya</taxon>
        <taxon>Basidiomycota</taxon>
        <taxon>Agaricomycotina</taxon>
        <taxon>Agaricomycetes</taxon>
        <taxon>Agaricomycetidae</taxon>
        <taxon>Agaricales</taxon>
        <taxon>Agaricineae</taxon>
        <taxon>Psathyrellaceae</taxon>
        <taxon>Coprinopsis</taxon>
    </lineage>
</organism>
<dbReference type="RefSeq" id="XP_002910563.1">
    <property type="nucleotide sequence ID" value="XM_002910517.1"/>
</dbReference>
<name>D6RPR2_COPC7</name>
<dbReference type="AlphaFoldDB" id="D6RPR2"/>
<accession>D6RPR2</accession>